<comment type="caution">
    <text evidence="2">The sequence shown here is derived from an EMBL/GenBank/DDBJ whole genome shotgun (WGS) entry which is preliminary data.</text>
</comment>
<keyword evidence="3" id="KW-1185">Reference proteome</keyword>
<dbReference type="Proteomes" id="UP001273166">
    <property type="component" value="Unassembled WGS sequence"/>
</dbReference>
<dbReference type="AlphaFoldDB" id="A0AAJ0M104"/>
<evidence type="ECO:0000313" key="3">
    <source>
        <dbReference type="Proteomes" id="UP001273166"/>
    </source>
</evidence>
<evidence type="ECO:0000256" key="1">
    <source>
        <dbReference type="SAM" id="MobiDB-lite"/>
    </source>
</evidence>
<reference evidence="2" key="2">
    <citation type="submission" date="2023-06" db="EMBL/GenBank/DDBJ databases">
        <authorList>
            <consortium name="Lawrence Berkeley National Laboratory"/>
            <person name="Mondo S.J."/>
            <person name="Hensen N."/>
            <person name="Bonometti L."/>
            <person name="Westerberg I."/>
            <person name="Brannstrom I.O."/>
            <person name="Guillou S."/>
            <person name="Cros-Aarteil S."/>
            <person name="Calhoun S."/>
            <person name="Haridas S."/>
            <person name="Kuo A."/>
            <person name="Pangilinan J."/>
            <person name="Riley R."/>
            <person name="Labutti K."/>
            <person name="Andreopoulos B."/>
            <person name="Lipzen A."/>
            <person name="Chen C."/>
            <person name="Yanf M."/>
            <person name="Daum C."/>
            <person name="Ng V."/>
            <person name="Clum A."/>
            <person name="Steindorff A."/>
            <person name="Ohm R."/>
            <person name="Martin F."/>
            <person name="Silar P."/>
            <person name="Natvig D."/>
            <person name="Lalanne C."/>
            <person name="Gautier V."/>
            <person name="Ament-Velasquez S.L."/>
            <person name="Kruys A."/>
            <person name="Hutchinson M.I."/>
            <person name="Powell A.J."/>
            <person name="Barry K."/>
            <person name="Miller A.N."/>
            <person name="Grigoriev I.V."/>
            <person name="Debuchy R."/>
            <person name="Gladieux P."/>
            <person name="Thoren M.H."/>
            <person name="Johannesson H."/>
        </authorList>
    </citation>
    <scope>NUCLEOTIDE SEQUENCE</scope>
    <source>
        <strain evidence="2">CBS 333.67</strain>
    </source>
</reference>
<accession>A0AAJ0M104</accession>
<feature type="region of interest" description="Disordered" evidence="1">
    <location>
        <begin position="283"/>
        <end position="305"/>
    </location>
</feature>
<protein>
    <submittedName>
        <fullName evidence="2">Uncharacterized protein</fullName>
    </submittedName>
</protein>
<dbReference type="RefSeq" id="XP_062720688.1">
    <property type="nucleotide sequence ID" value="XM_062869659.1"/>
</dbReference>
<proteinExistence type="predicted"/>
<dbReference type="GeneID" id="87888488"/>
<reference evidence="2" key="1">
    <citation type="journal article" date="2023" name="Mol. Phylogenet. Evol.">
        <title>Genome-scale phylogeny and comparative genomics of the fungal order Sordariales.</title>
        <authorList>
            <person name="Hensen N."/>
            <person name="Bonometti L."/>
            <person name="Westerberg I."/>
            <person name="Brannstrom I.O."/>
            <person name="Guillou S."/>
            <person name="Cros-Aarteil S."/>
            <person name="Calhoun S."/>
            <person name="Haridas S."/>
            <person name="Kuo A."/>
            <person name="Mondo S."/>
            <person name="Pangilinan J."/>
            <person name="Riley R."/>
            <person name="LaButti K."/>
            <person name="Andreopoulos B."/>
            <person name="Lipzen A."/>
            <person name="Chen C."/>
            <person name="Yan M."/>
            <person name="Daum C."/>
            <person name="Ng V."/>
            <person name="Clum A."/>
            <person name="Steindorff A."/>
            <person name="Ohm R.A."/>
            <person name="Martin F."/>
            <person name="Silar P."/>
            <person name="Natvig D.O."/>
            <person name="Lalanne C."/>
            <person name="Gautier V."/>
            <person name="Ament-Velasquez S.L."/>
            <person name="Kruys A."/>
            <person name="Hutchinson M.I."/>
            <person name="Powell A.J."/>
            <person name="Barry K."/>
            <person name="Miller A.N."/>
            <person name="Grigoriev I.V."/>
            <person name="Debuchy R."/>
            <person name="Gladieux P."/>
            <person name="Hiltunen Thoren M."/>
            <person name="Johannesson H."/>
        </authorList>
    </citation>
    <scope>NUCLEOTIDE SEQUENCE</scope>
    <source>
        <strain evidence="2">CBS 333.67</strain>
    </source>
</reference>
<name>A0AAJ0M104_9PEZI</name>
<gene>
    <name evidence="2" type="ORF">B0T15DRAFT_538016</name>
</gene>
<organism evidence="2 3">
    <name type="scientific">Chaetomium strumarium</name>
    <dbReference type="NCBI Taxonomy" id="1170767"/>
    <lineage>
        <taxon>Eukaryota</taxon>
        <taxon>Fungi</taxon>
        <taxon>Dikarya</taxon>
        <taxon>Ascomycota</taxon>
        <taxon>Pezizomycotina</taxon>
        <taxon>Sordariomycetes</taxon>
        <taxon>Sordariomycetidae</taxon>
        <taxon>Sordariales</taxon>
        <taxon>Chaetomiaceae</taxon>
        <taxon>Chaetomium</taxon>
    </lineage>
</organism>
<sequence>MTAPLLRFGRLQSHFQFEPTCIQLYGNCRNQYTQRIAGKPSAVSSSIQAEPARYSNHPVDTHSMDIPNLVDPTSTEAAATANTSNLDSPVRILVQTQTHLIPGDKSTKFGERYDAMVNLICQHVWQRGYDKFRERDWNRDCHFAVDNVECWFLIDHHGPDPTPPSDPPVIWYRWTGTEFSTVIRDPLPSRVRRELRRYPFERVAHHILTQVHHKPKPPRVYQSRAEEIRVKRSMLRSTLLSGSGLTEELLQFVQDCPEAAEWVKARVPPESWARLEDPSEFVLPLEPREGNTWTGSSDLAERSET</sequence>
<dbReference type="EMBL" id="JAUDZG010000005">
    <property type="protein sequence ID" value="KAK3304908.1"/>
    <property type="molecule type" value="Genomic_DNA"/>
</dbReference>
<evidence type="ECO:0000313" key="2">
    <source>
        <dbReference type="EMBL" id="KAK3304908.1"/>
    </source>
</evidence>